<evidence type="ECO:0000313" key="1">
    <source>
        <dbReference type="EMBL" id="OGZ46553.1"/>
    </source>
</evidence>
<dbReference type="AlphaFoldDB" id="A0A1G2G8P1"/>
<organism evidence="1 2">
    <name type="scientific">Candidatus Ryanbacteria bacterium RIFCSPHIGHO2_02_FULL_45_13b</name>
    <dbReference type="NCBI Taxonomy" id="1802117"/>
    <lineage>
        <taxon>Bacteria</taxon>
        <taxon>Candidatus Ryaniibacteriota</taxon>
    </lineage>
</organism>
<name>A0A1G2G8P1_9BACT</name>
<accession>A0A1G2G8P1</accession>
<dbReference type="Proteomes" id="UP000176576">
    <property type="component" value="Unassembled WGS sequence"/>
</dbReference>
<evidence type="ECO:0000313" key="2">
    <source>
        <dbReference type="Proteomes" id="UP000176576"/>
    </source>
</evidence>
<comment type="caution">
    <text evidence="1">The sequence shown here is derived from an EMBL/GenBank/DDBJ whole genome shotgun (WGS) entry which is preliminary data.</text>
</comment>
<dbReference type="EMBL" id="MHNN01000008">
    <property type="protein sequence ID" value="OGZ46553.1"/>
    <property type="molecule type" value="Genomic_DNA"/>
</dbReference>
<protein>
    <submittedName>
        <fullName evidence="1">Uncharacterized protein</fullName>
    </submittedName>
</protein>
<proteinExistence type="predicted"/>
<sequence>MEDRMYKLVSSSSCVRSFSILLGLAEGYGSEGKIHDEFKVVEVALAWMKDRAADGKPYLTGMVSKGTVVYAWPDGPGKVGGGFESSVEFRGEVSPLYNANLSNGEVIVLLFELARILGAALGQNRIYIVYCDKMWILQQESSETPTGEKVE</sequence>
<dbReference type="STRING" id="1802117.A3J54_02575"/>
<reference evidence="1 2" key="1">
    <citation type="journal article" date="2016" name="Nat. Commun.">
        <title>Thousands of microbial genomes shed light on interconnected biogeochemical processes in an aquifer system.</title>
        <authorList>
            <person name="Anantharaman K."/>
            <person name="Brown C.T."/>
            <person name="Hug L.A."/>
            <person name="Sharon I."/>
            <person name="Castelle C.J."/>
            <person name="Probst A.J."/>
            <person name="Thomas B.C."/>
            <person name="Singh A."/>
            <person name="Wilkins M.J."/>
            <person name="Karaoz U."/>
            <person name="Brodie E.L."/>
            <person name="Williams K.H."/>
            <person name="Hubbard S.S."/>
            <person name="Banfield J.F."/>
        </authorList>
    </citation>
    <scope>NUCLEOTIDE SEQUENCE [LARGE SCALE GENOMIC DNA]</scope>
</reference>
<gene>
    <name evidence="1" type="ORF">A3J54_02575</name>
</gene>